<proteinExistence type="predicted"/>
<dbReference type="EMBL" id="JAPTNE010000063">
    <property type="protein sequence ID" value="MCZ0810238.1"/>
    <property type="molecule type" value="Genomic_DNA"/>
</dbReference>
<accession>A0AAP3DLD3</accession>
<evidence type="ECO:0000313" key="1">
    <source>
        <dbReference type="EMBL" id="MCZ0810238.1"/>
    </source>
</evidence>
<name>A0AAP3DLD3_BRELA</name>
<sequence>MAKVNFRTEELKGYGLPREGYDGVEVILDQIVDQSRWSVYHEIIFKWVDEKYYSTEYSVGATECQDERPWEYMDEVECTEVHQVEKIVKVWEAV</sequence>
<dbReference type="RefSeq" id="WP_206762933.1">
    <property type="nucleotide sequence ID" value="NZ_JANSGW010000063.1"/>
</dbReference>
<dbReference type="AlphaFoldDB" id="A0AAP3DLD3"/>
<evidence type="ECO:0000313" key="2">
    <source>
        <dbReference type="Proteomes" id="UP001077662"/>
    </source>
</evidence>
<reference evidence="1" key="1">
    <citation type="submission" date="2022-09" db="EMBL/GenBank/DDBJ databases">
        <title>Genome analysis and characterization of larvicidal activity of Brevibacillus strains.</title>
        <authorList>
            <person name="Patrusheva E.V."/>
            <person name="Izotova A.O."/>
            <person name="Toshchakov S.V."/>
            <person name="Sineoky S.P."/>
        </authorList>
    </citation>
    <scope>NUCLEOTIDE SEQUENCE</scope>
    <source>
        <strain evidence="1">VKPM_B-13247</strain>
    </source>
</reference>
<gene>
    <name evidence="1" type="ORF">O0554_25700</name>
</gene>
<comment type="caution">
    <text evidence="1">The sequence shown here is derived from an EMBL/GenBank/DDBJ whole genome shotgun (WGS) entry which is preliminary data.</text>
</comment>
<protein>
    <submittedName>
        <fullName evidence="1">Uncharacterized protein</fullName>
    </submittedName>
</protein>
<dbReference type="Proteomes" id="UP001077662">
    <property type="component" value="Unassembled WGS sequence"/>
</dbReference>
<organism evidence="1 2">
    <name type="scientific">Brevibacillus laterosporus</name>
    <name type="common">Bacillus laterosporus</name>
    <dbReference type="NCBI Taxonomy" id="1465"/>
    <lineage>
        <taxon>Bacteria</taxon>
        <taxon>Bacillati</taxon>
        <taxon>Bacillota</taxon>
        <taxon>Bacilli</taxon>
        <taxon>Bacillales</taxon>
        <taxon>Paenibacillaceae</taxon>
        <taxon>Brevibacillus</taxon>
    </lineage>
</organism>